<dbReference type="EMBL" id="JBHFFA010000002">
    <property type="protein sequence ID" value="KAL2642463.1"/>
    <property type="molecule type" value="Genomic_DNA"/>
</dbReference>
<accession>A0ABD1Z3W3</accession>
<comment type="caution">
    <text evidence="1">The sequence shown here is derived from an EMBL/GenBank/DDBJ whole genome shotgun (WGS) entry which is preliminary data.</text>
</comment>
<organism evidence="1 2">
    <name type="scientific">Riccia fluitans</name>
    <dbReference type="NCBI Taxonomy" id="41844"/>
    <lineage>
        <taxon>Eukaryota</taxon>
        <taxon>Viridiplantae</taxon>
        <taxon>Streptophyta</taxon>
        <taxon>Embryophyta</taxon>
        <taxon>Marchantiophyta</taxon>
        <taxon>Marchantiopsida</taxon>
        <taxon>Marchantiidae</taxon>
        <taxon>Marchantiales</taxon>
        <taxon>Ricciaceae</taxon>
        <taxon>Riccia</taxon>
    </lineage>
</organism>
<sequence>MKPPSQAMNKVEFITPSSEHDSLTRNMAARSSRTAYFLPIPVETGRVKRCRKLSRLPRAAKQTPNQKHGSTRTAYILNSKREFQQYVKFWSKARDASDLRTTYLSIWRVNKTS</sequence>
<keyword evidence="2" id="KW-1185">Reference proteome</keyword>
<dbReference type="AlphaFoldDB" id="A0ABD1Z3W3"/>
<evidence type="ECO:0000313" key="2">
    <source>
        <dbReference type="Proteomes" id="UP001605036"/>
    </source>
</evidence>
<name>A0ABD1Z3W3_9MARC</name>
<proteinExistence type="predicted"/>
<evidence type="ECO:0000313" key="1">
    <source>
        <dbReference type="EMBL" id="KAL2642463.1"/>
    </source>
</evidence>
<protein>
    <submittedName>
        <fullName evidence="1">Uncharacterized protein</fullName>
    </submittedName>
</protein>
<gene>
    <name evidence="1" type="ORF">R1flu_010050</name>
</gene>
<dbReference type="Proteomes" id="UP001605036">
    <property type="component" value="Unassembled WGS sequence"/>
</dbReference>
<reference evidence="1 2" key="1">
    <citation type="submission" date="2024-09" db="EMBL/GenBank/DDBJ databases">
        <title>Chromosome-scale assembly of Riccia fluitans.</title>
        <authorList>
            <person name="Paukszto L."/>
            <person name="Sawicki J."/>
            <person name="Karawczyk K."/>
            <person name="Piernik-Szablinska J."/>
            <person name="Szczecinska M."/>
            <person name="Mazdziarz M."/>
        </authorList>
    </citation>
    <scope>NUCLEOTIDE SEQUENCE [LARGE SCALE GENOMIC DNA]</scope>
    <source>
        <strain evidence="1">Rf_01</strain>
        <tissue evidence="1">Aerial parts of the thallus</tissue>
    </source>
</reference>